<dbReference type="GeneID" id="5889090"/>
<keyword evidence="1 4" id="KW-0853">WD repeat</keyword>
<dbReference type="OMA" id="WNADGRH"/>
<dbReference type="SUPFAM" id="SSF50978">
    <property type="entry name" value="WD40 repeat-like"/>
    <property type="match status" value="1"/>
</dbReference>
<dbReference type="eggNOG" id="KOG1407">
    <property type="taxonomic scope" value="Eukaryota"/>
</dbReference>
<dbReference type="EMBL" id="CH991545">
    <property type="protein sequence ID" value="EDQ91206.1"/>
    <property type="molecule type" value="Genomic_DNA"/>
</dbReference>
<feature type="repeat" description="WD" evidence="4">
    <location>
        <begin position="132"/>
        <end position="174"/>
    </location>
</feature>
<proteinExistence type="inferred from homology"/>
<evidence type="ECO:0000313" key="7">
    <source>
        <dbReference type="Proteomes" id="UP000001357"/>
    </source>
</evidence>
<evidence type="ECO:0000256" key="2">
    <source>
        <dbReference type="ARBA" id="ARBA00022737"/>
    </source>
</evidence>
<comment type="similarity">
    <text evidence="3">Belongs to the THOC3 family.</text>
</comment>
<dbReference type="Gene3D" id="2.130.10.10">
    <property type="entry name" value="YVTN repeat-like/Quinoprotein amine dehydrogenase"/>
    <property type="match status" value="2"/>
</dbReference>
<dbReference type="Pfam" id="PF25174">
    <property type="entry name" value="Beta-prop_THOC3"/>
    <property type="match status" value="1"/>
</dbReference>
<evidence type="ECO:0000313" key="6">
    <source>
        <dbReference type="EMBL" id="EDQ91206.1"/>
    </source>
</evidence>
<evidence type="ECO:0000256" key="4">
    <source>
        <dbReference type="PROSITE-ProRule" id="PRU00221"/>
    </source>
</evidence>
<reference evidence="6 7" key="1">
    <citation type="journal article" date="2008" name="Nature">
        <title>The genome of the choanoflagellate Monosiga brevicollis and the origin of metazoans.</title>
        <authorList>
            <consortium name="JGI Sequencing"/>
            <person name="King N."/>
            <person name="Westbrook M.J."/>
            <person name="Young S.L."/>
            <person name="Kuo A."/>
            <person name="Abedin M."/>
            <person name="Chapman J."/>
            <person name="Fairclough S."/>
            <person name="Hellsten U."/>
            <person name="Isogai Y."/>
            <person name="Letunic I."/>
            <person name="Marr M."/>
            <person name="Pincus D."/>
            <person name="Putnam N."/>
            <person name="Rokas A."/>
            <person name="Wright K.J."/>
            <person name="Zuzow R."/>
            <person name="Dirks W."/>
            <person name="Good M."/>
            <person name="Goodstein D."/>
            <person name="Lemons D."/>
            <person name="Li W."/>
            <person name="Lyons J.B."/>
            <person name="Morris A."/>
            <person name="Nichols S."/>
            <person name="Richter D.J."/>
            <person name="Salamov A."/>
            <person name="Bork P."/>
            <person name="Lim W.A."/>
            <person name="Manning G."/>
            <person name="Miller W.T."/>
            <person name="McGinnis W."/>
            <person name="Shapiro H."/>
            <person name="Tjian R."/>
            <person name="Grigoriev I.V."/>
            <person name="Rokhsar D."/>
        </authorList>
    </citation>
    <scope>NUCLEOTIDE SEQUENCE [LARGE SCALE GENOMIC DNA]</scope>
    <source>
        <strain evidence="7">MX1 / ATCC 50154</strain>
    </source>
</reference>
<dbReference type="PROSITE" id="PS50082">
    <property type="entry name" value="WD_REPEATS_2"/>
    <property type="match status" value="2"/>
</dbReference>
<dbReference type="GO" id="GO:0006406">
    <property type="term" value="P:mRNA export from nucleus"/>
    <property type="evidence" value="ECO:0000318"/>
    <property type="project" value="GO_Central"/>
</dbReference>
<dbReference type="PROSITE" id="PS50294">
    <property type="entry name" value="WD_REPEATS_REGION"/>
    <property type="match status" value="2"/>
</dbReference>
<dbReference type="InterPro" id="IPR019775">
    <property type="entry name" value="WD40_repeat_CS"/>
</dbReference>
<dbReference type="SMART" id="SM00320">
    <property type="entry name" value="WD40"/>
    <property type="match status" value="7"/>
</dbReference>
<dbReference type="InterPro" id="IPR040132">
    <property type="entry name" value="Tex1/THOC3"/>
</dbReference>
<keyword evidence="2" id="KW-0677">Repeat</keyword>
<accession>A9UT92</accession>
<feature type="repeat" description="WD" evidence="4">
    <location>
        <begin position="259"/>
        <end position="291"/>
    </location>
</feature>
<evidence type="ECO:0000256" key="5">
    <source>
        <dbReference type="SAM" id="MobiDB-lite"/>
    </source>
</evidence>
<dbReference type="GO" id="GO:0000445">
    <property type="term" value="C:THO complex part of transcription export complex"/>
    <property type="evidence" value="ECO:0000318"/>
    <property type="project" value="GO_Central"/>
</dbReference>
<dbReference type="InterPro" id="IPR036322">
    <property type="entry name" value="WD40_repeat_dom_sf"/>
</dbReference>
<dbReference type="PANTHER" id="PTHR22839">
    <property type="entry name" value="THO COMPLEX SUBUNIT 3 THO3"/>
    <property type="match status" value="1"/>
</dbReference>
<dbReference type="InterPro" id="IPR015943">
    <property type="entry name" value="WD40/YVTN_repeat-like_dom_sf"/>
</dbReference>
<name>A9UT92_MONBE</name>
<dbReference type="KEGG" id="mbr:MONBRDRAFT_23390"/>
<dbReference type="FunFam" id="2.130.10.10:FF:002192">
    <property type="entry name" value="THO Complex (Transcription factor/nuclear export) subunit"/>
    <property type="match status" value="1"/>
</dbReference>
<feature type="region of interest" description="Disordered" evidence="5">
    <location>
        <begin position="1"/>
        <end position="20"/>
    </location>
</feature>
<dbReference type="Proteomes" id="UP000001357">
    <property type="component" value="Unassembled WGS sequence"/>
</dbReference>
<dbReference type="AlphaFoldDB" id="A9UT92"/>
<dbReference type="PROSITE" id="PS00678">
    <property type="entry name" value="WD_REPEATS_1"/>
    <property type="match status" value="1"/>
</dbReference>
<dbReference type="PANTHER" id="PTHR22839:SF0">
    <property type="entry name" value="THO COMPLEX SUBUNIT 3"/>
    <property type="match status" value="1"/>
</dbReference>
<evidence type="ECO:0008006" key="8">
    <source>
        <dbReference type="Google" id="ProtNLM"/>
    </source>
</evidence>
<sequence length="378" mass="41179">MHKVRPGTGMAVLRDPHKSPAHLDKSSQVYALSLSLSQFISLSLSLSLSLNSSLFSVATFHHTGKMNLQELQKLYANAESRTHALRSNGHSKTIHGLRFNADGTLLASSGIDKLVIVHEPGTNGQFEEAVKLEGHTSAVDQVAFHPQNTNILASASDDKSVKLWDVRAKQRETTSVTTDDGNINLKWHPDCNLLAVGNRSDVITLFDTRTWQALTTKQYEIEVNGLSWNNDATGFFLTTGRGSVRVLHPETLEPLCEDLTAHTSNCLSIEFSPCGRYFATGSADATVSLFDAHELICFRTHNSLDGVARSIGFSYDGDVFAACSPQDHLDLIHTESDAVLHSIKTGKESNAVTWHPTKHMVALAHSDSSLPAIKIVGS</sequence>
<dbReference type="STRING" id="81824.A9UT92"/>
<dbReference type="InParanoid" id="A9UT92"/>
<dbReference type="InterPro" id="IPR001680">
    <property type="entry name" value="WD40_rpt"/>
</dbReference>
<protein>
    <recommendedName>
        <fullName evidence="8">Anaphase-promoting complex subunit 4 WD40 domain-containing protein</fullName>
    </recommendedName>
</protein>
<dbReference type="FunCoup" id="A9UT92">
    <property type="interactions" value="952"/>
</dbReference>
<organism evidence="6 7">
    <name type="scientific">Monosiga brevicollis</name>
    <name type="common">Choanoflagellate</name>
    <dbReference type="NCBI Taxonomy" id="81824"/>
    <lineage>
        <taxon>Eukaryota</taxon>
        <taxon>Choanoflagellata</taxon>
        <taxon>Craspedida</taxon>
        <taxon>Salpingoecidae</taxon>
        <taxon>Monosiga</taxon>
    </lineage>
</organism>
<dbReference type="RefSeq" id="XP_001743628.1">
    <property type="nucleotide sequence ID" value="XM_001743576.1"/>
</dbReference>
<keyword evidence="7" id="KW-1185">Reference proteome</keyword>
<evidence type="ECO:0000256" key="3">
    <source>
        <dbReference type="ARBA" id="ARBA00046343"/>
    </source>
</evidence>
<evidence type="ECO:0000256" key="1">
    <source>
        <dbReference type="ARBA" id="ARBA00022574"/>
    </source>
</evidence>
<gene>
    <name evidence="6" type="ORF">MONBRDRAFT_23390</name>
</gene>